<gene>
    <name evidence="3" type="ORF">R5R35_004697</name>
</gene>
<keyword evidence="4" id="KW-1185">Reference proteome</keyword>
<comment type="caution">
    <text evidence="3">The sequence shown here is derived from an EMBL/GenBank/DDBJ whole genome shotgun (WGS) entry which is preliminary data.</text>
</comment>
<protein>
    <submittedName>
        <fullName evidence="3">Uncharacterized protein</fullName>
    </submittedName>
</protein>
<accession>A0AAN9VQ08</accession>
<evidence type="ECO:0000256" key="2">
    <source>
        <dbReference type="SAM" id="MobiDB-lite"/>
    </source>
</evidence>
<feature type="region of interest" description="Disordered" evidence="2">
    <location>
        <begin position="1"/>
        <end position="128"/>
    </location>
</feature>
<evidence type="ECO:0000256" key="1">
    <source>
        <dbReference type="SAM" id="Coils"/>
    </source>
</evidence>
<name>A0AAN9VQ08_9ORTH</name>
<feature type="compositionally biased region" description="Acidic residues" evidence="2">
    <location>
        <begin position="81"/>
        <end position="92"/>
    </location>
</feature>
<sequence>MAGKDDGDIPHAEGGGVETQESGVSVDIFGLFGGPPTPAPQESSGGAQGIQDEIDDEPASEPRVSESEGAEPPEPPQEEGGGGDEEEEEEEFVSATEGAPGEGKEEKKEVEDEDQEEKGSKAEVEETPEQIAESIMEMIIKSTEQLAHSVSLDSLVLSELKETEEQAAKLAQLLAERKEEILKLKEKGPLTVSDVDQIKEKQFEIKEMIAEFEELTAKMKELLEKSLRPSGAVKPGVEPCPKCGKEECVCQLPGDENLPPVICTCEDEVCTCDKPKSYIPGGWYDLQVPDLFPHTPEVREDKECVCKKEDLRQFNIIADIMPKVVVCAPDVSLPRIIVCEPYTPLKQKPRKPHVCAPNRACKLDRY</sequence>
<dbReference type="EMBL" id="JAZDUA010000332">
    <property type="protein sequence ID" value="KAK7794473.1"/>
    <property type="molecule type" value="Genomic_DNA"/>
</dbReference>
<keyword evidence="1" id="KW-0175">Coiled coil</keyword>
<dbReference type="AlphaFoldDB" id="A0AAN9VQ08"/>
<feature type="compositionally biased region" description="Basic and acidic residues" evidence="2">
    <location>
        <begin position="1"/>
        <end position="11"/>
    </location>
</feature>
<organism evidence="3 4">
    <name type="scientific">Gryllus longicercus</name>
    <dbReference type="NCBI Taxonomy" id="2509291"/>
    <lineage>
        <taxon>Eukaryota</taxon>
        <taxon>Metazoa</taxon>
        <taxon>Ecdysozoa</taxon>
        <taxon>Arthropoda</taxon>
        <taxon>Hexapoda</taxon>
        <taxon>Insecta</taxon>
        <taxon>Pterygota</taxon>
        <taxon>Neoptera</taxon>
        <taxon>Polyneoptera</taxon>
        <taxon>Orthoptera</taxon>
        <taxon>Ensifera</taxon>
        <taxon>Gryllidea</taxon>
        <taxon>Grylloidea</taxon>
        <taxon>Gryllidae</taxon>
        <taxon>Gryllinae</taxon>
        <taxon>Gryllus</taxon>
    </lineage>
</organism>
<dbReference type="Proteomes" id="UP001378592">
    <property type="component" value="Unassembled WGS sequence"/>
</dbReference>
<proteinExistence type="predicted"/>
<evidence type="ECO:0000313" key="3">
    <source>
        <dbReference type="EMBL" id="KAK7794473.1"/>
    </source>
</evidence>
<reference evidence="3 4" key="1">
    <citation type="submission" date="2024-03" db="EMBL/GenBank/DDBJ databases">
        <title>The genome assembly and annotation of the cricket Gryllus longicercus Weissman &amp; Gray.</title>
        <authorList>
            <person name="Szrajer S."/>
            <person name="Gray D."/>
            <person name="Ylla G."/>
        </authorList>
    </citation>
    <scope>NUCLEOTIDE SEQUENCE [LARGE SCALE GENOMIC DNA]</scope>
    <source>
        <strain evidence="3">DAG 2021-001</strain>
        <tissue evidence="3">Whole body minus gut</tissue>
    </source>
</reference>
<feature type="coiled-coil region" evidence="1">
    <location>
        <begin position="157"/>
        <end position="225"/>
    </location>
</feature>
<evidence type="ECO:0000313" key="4">
    <source>
        <dbReference type="Proteomes" id="UP001378592"/>
    </source>
</evidence>